<evidence type="ECO:0000313" key="1">
    <source>
        <dbReference type="EMBL" id="ACN33736.1"/>
    </source>
</evidence>
<organism evidence="1">
    <name type="scientific">Zea mays</name>
    <name type="common">Maize</name>
    <dbReference type="NCBI Taxonomy" id="4577"/>
    <lineage>
        <taxon>Eukaryota</taxon>
        <taxon>Viridiplantae</taxon>
        <taxon>Streptophyta</taxon>
        <taxon>Embryophyta</taxon>
        <taxon>Tracheophyta</taxon>
        <taxon>Spermatophyta</taxon>
        <taxon>Magnoliopsida</taxon>
        <taxon>Liliopsida</taxon>
        <taxon>Poales</taxon>
        <taxon>Poaceae</taxon>
        <taxon>PACMAD clade</taxon>
        <taxon>Panicoideae</taxon>
        <taxon>Andropogonodae</taxon>
        <taxon>Andropogoneae</taxon>
        <taxon>Tripsacinae</taxon>
        <taxon>Zea</taxon>
    </lineage>
</organism>
<proteinExistence type="evidence at transcript level"/>
<sequence>MGPQCVEVSTYELFDWLLRTHCSVNVPKVAWISEIMRFLIIFPAFQMDPQCVEVSTYELFDWFLRTYSSVTVAKVAWISEIMRFLIICLYSSYVWSYNPILNFTAKESLADLVRWSE</sequence>
<reference evidence="1" key="1">
    <citation type="journal article" date="2009" name="PLoS Genet.">
        <title>Sequencing, mapping, and analysis of 27,455 maize full-length cDNAs.</title>
        <authorList>
            <person name="Soderlund C."/>
            <person name="Descour A."/>
            <person name="Kudrna D."/>
            <person name="Bomhoff M."/>
            <person name="Boyd L."/>
            <person name="Currie J."/>
            <person name="Angelova A."/>
            <person name="Collura K."/>
            <person name="Wissotski M."/>
            <person name="Ashley E."/>
            <person name="Morrow D."/>
            <person name="Fernandes J."/>
            <person name="Walbot V."/>
            <person name="Yu Y."/>
        </authorList>
    </citation>
    <scope>NUCLEOTIDE SEQUENCE</scope>
    <source>
        <strain evidence="1">B73</strain>
    </source>
</reference>
<dbReference type="HOGENOM" id="CLU_2088377_0_0_1"/>
<dbReference type="EMBL" id="BT066839">
    <property type="protein sequence ID" value="ACN33736.1"/>
    <property type="molecule type" value="mRNA"/>
</dbReference>
<name>C0PEX0_MAIZE</name>
<dbReference type="AlphaFoldDB" id="C0PEX0"/>
<accession>C0PEX0</accession>
<protein>
    <submittedName>
        <fullName evidence="1">Uncharacterized protein</fullName>
    </submittedName>
</protein>